<protein>
    <recommendedName>
        <fullName evidence="2">alanine dehydrogenase</fullName>
        <ecNumber evidence="2">1.4.1.1</ecNumber>
    </recommendedName>
</protein>
<dbReference type="Pfam" id="PF05222">
    <property type="entry name" value="AlaDh_PNT_N"/>
    <property type="match status" value="1"/>
</dbReference>
<evidence type="ECO:0000256" key="3">
    <source>
        <dbReference type="ARBA" id="ARBA00023002"/>
    </source>
</evidence>
<dbReference type="Pfam" id="PF01262">
    <property type="entry name" value="AlaDh_PNT_C"/>
    <property type="match status" value="1"/>
</dbReference>
<dbReference type="InterPro" id="IPR008143">
    <property type="entry name" value="Ala_DH/PNT_CS2"/>
</dbReference>
<reference evidence="7 8" key="1">
    <citation type="submission" date="2018-03" db="EMBL/GenBank/DDBJ databases">
        <title>Genomic Encyclopedia of Type Strains, Phase III (KMG-III): the genomes of soil and plant-associated and newly described type strains.</title>
        <authorList>
            <person name="Whitman W."/>
        </authorList>
    </citation>
    <scope>NUCLEOTIDE SEQUENCE [LARGE SCALE GENOMIC DNA]</scope>
    <source>
        <strain evidence="7 8">CGMCC 1.12700</strain>
    </source>
</reference>
<evidence type="ECO:0000259" key="6">
    <source>
        <dbReference type="SMART" id="SM01003"/>
    </source>
</evidence>
<dbReference type="SMART" id="SM01003">
    <property type="entry name" value="AlaDh_PNT_N"/>
    <property type="match status" value="1"/>
</dbReference>
<dbReference type="EMBL" id="PYGD01000003">
    <property type="protein sequence ID" value="PSK92547.1"/>
    <property type="molecule type" value="Genomic_DNA"/>
</dbReference>
<evidence type="ECO:0000256" key="2">
    <source>
        <dbReference type="ARBA" id="ARBA00012897"/>
    </source>
</evidence>
<dbReference type="EC" id="1.4.1.1" evidence="2"/>
<evidence type="ECO:0000256" key="4">
    <source>
        <dbReference type="ARBA" id="ARBA00023027"/>
    </source>
</evidence>
<dbReference type="PANTHER" id="PTHR42795">
    <property type="entry name" value="ALANINE DEHYDROGENASE"/>
    <property type="match status" value="1"/>
</dbReference>
<accession>A0A2P8D5R1</accession>
<dbReference type="GO" id="GO:0042853">
    <property type="term" value="P:L-alanine catabolic process"/>
    <property type="evidence" value="ECO:0007669"/>
    <property type="project" value="InterPro"/>
</dbReference>
<dbReference type="CDD" id="cd05305">
    <property type="entry name" value="L-AlaDH"/>
    <property type="match status" value="1"/>
</dbReference>
<organism evidence="7 8">
    <name type="scientific">Taibaiella chishuiensis</name>
    <dbReference type="NCBI Taxonomy" id="1434707"/>
    <lineage>
        <taxon>Bacteria</taxon>
        <taxon>Pseudomonadati</taxon>
        <taxon>Bacteroidota</taxon>
        <taxon>Chitinophagia</taxon>
        <taxon>Chitinophagales</taxon>
        <taxon>Chitinophagaceae</taxon>
        <taxon>Taibaiella</taxon>
    </lineage>
</organism>
<dbReference type="Proteomes" id="UP000240572">
    <property type="component" value="Unassembled WGS sequence"/>
</dbReference>
<dbReference type="GO" id="GO:0000286">
    <property type="term" value="F:alanine dehydrogenase activity"/>
    <property type="evidence" value="ECO:0007669"/>
    <property type="project" value="UniProtKB-EC"/>
</dbReference>
<dbReference type="InterPro" id="IPR007886">
    <property type="entry name" value="AlaDH/PNT_N"/>
</dbReference>
<dbReference type="InterPro" id="IPR036291">
    <property type="entry name" value="NAD(P)-bd_dom_sf"/>
</dbReference>
<dbReference type="RefSeq" id="WP_106522735.1">
    <property type="nucleotide sequence ID" value="NZ_PYGD01000003.1"/>
</dbReference>
<evidence type="ECO:0000313" key="7">
    <source>
        <dbReference type="EMBL" id="PSK92547.1"/>
    </source>
</evidence>
<feature type="domain" description="Alanine dehydrogenase/pyridine nucleotide transhydrogenase N-terminal" evidence="6">
    <location>
        <begin position="32"/>
        <end position="165"/>
    </location>
</feature>
<sequence length="403" mass="43953">MASKPHISPSFSYIPLEETLEIIPKRKQLFIGIPKETSFQENRVPLTPESVSVLVQNGHEVVVEHNAGEHSFYFDTDFSEVGARIVYDKAEVYKAHMIIKSAPISEEETELLQPNHVVISPIHLPFLKASMVETLMKKKIIGITFDSIKDDSGIYPIVRSMSEIAGSSAILTAAKYLGNAHNGKGILLGGISGVPPAKVVIIGAGVVGEYASRTALGLGASVKVFDNSIYRLMRLQNNIGRRLFTSVLDPRELSNELRSADVAVGALKPVNGITPVVVTEEMVSNMKSGSIIVDVSIDRGGCFETSRPTSHEHPIFKKYDVLHYCVPNIASGVSRTASRAISNVLMPIVLECADMGGVEHLLQTKPGIRNGVYLYKGCVTNAPIARRFEKKYTDLDLLMANPI</sequence>
<evidence type="ECO:0000259" key="5">
    <source>
        <dbReference type="SMART" id="SM01002"/>
    </source>
</evidence>
<dbReference type="SUPFAM" id="SSF52283">
    <property type="entry name" value="Formate/glycerate dehydrogenase catalytic domain-like"/>
    <property type="match status" value="1"/>
</dbReference>
<name>A0A2P8D5R1_9BACT</name>
<evidence type="ECO:0000256" key="1">
    <source>
        <dbReference type="ARBA" id="ARBA00005689"/>
    </source>
</evidence>
<dbReference type="OrthoDB" id="9804592at2"/>
<dbReference type="GO" id="GO:0005886">
    <property type="term" value="C:plasma membrane"/>
    <property type="evidence" value="ECO:0007669"/>
    <property type="project" value="TreeGrafter"/>
</dbReference>
<evidence type="ECO:0000313" key="8">
    <source>
        <dbReference type="Proteomes" id="UP000240572"/>
    </source>
</evidence>
<dbReference type="SMART" id="SM01002">
    <property type="entry name" value="AlaDh_PNT_C"/>
    <property type="match status" value="1"/>
</dbReference>
<dbReference type="PANTHER" id="PTHR42795:SF1">
    <property type="entry name" value="ALANINE DEHYDROGENASE"/>
    <property type="match status" value="1"/>
</dbReference>
<dbReference type="AlphaFoldDB" id="A0A2P8D5R1"/>
<dbReference type="InterPro" id="IPR007698">
    <property type="entry name" value="AlaDH/PNT_NAD(H)-bd"/>
</dbReference>
<comment type="caution">
    <text evidence="7">The sequence shown here is derived from an EMBL/GenBank/DDBJ whole genome shotgun (WGS) entry which is preliminary data.</text>
</comment>
<dbReference type="SUPFAM" id="SSF51735">
    <property type="entry name" value="NAD(P)-binding Rossmann-fold domains"/>
    <property type="match status" value="1"/>
</dbReference>
<gene>
    <name evidence="7" type="ORF">B0I18_103124</name>
</gene>
<dbReference type="InterPro" id="IPR008141">
    <property type="entry name" value="Ala_DH"/>
</dbReference>
<keyword evidence="3" id="KW-0560">Oxidoreductase</keyword>
<keyword evidence="4" id="KW-0520">NAD</keyword>
<dbReference type="Gene3D" id="3.40.50.720">
    <property type="entry name" value="NAD(P)-binding Rossmann-like Domain"/>
    <property type="match status" value="2"/>
</dbReference>
<keyword evidence="8" id="KW-1185">Reference proteome</keyword>
<comment type="similarity">
    <text evidence="1">Belongs to the AlaDH/PNT family.</text>
</comment>
<dbReference type="PROSITE" id="PS00837">
    <property type="entry name" value="ALADH_PNT_2"/>
    <property type="match status" value="1"/>
</dbReference>
<proteinExistence type="inferred from homology"/>
<feature type="domain" description="Alanine dehydrogenase/pyridine nucleotide transhydrogenase NAD(H)-binding" evidence="5">
    <location>
        <begin position="177"/>
        <end position="325"/>
    </location>
</feature>